<dbReference type="EMBL" id="JAYFSI010000019">
    <property type="protein sequence ID" value="MEA5367089.1"/>
    <property type="molecule type" value="Genomic_DNA"/>
</dbReference>
<dbReference type="InterPro" id="IPR000792">
    <property type="entry name" value="Tscrpt_reg_LuxR_C"/>
</dbReference>
<dbReference type="RefSeq" id="WP_323336799.1">
    <property type="nucleotide sequence ID" value="NZ_JAYFSI010000019.1"/>
</dbReference>
<proteinExistence type="predicted"/>
<dbReference type="PANTHER" id="PTHR16305">
    <property type="entry name" value="TESTICULAR SOLUBLE ADENYLYL CYCLASE"/>
    <property type="match status" value="1"/>
</dbReference>
<sequence length="922" mass="97269">MGELAGRDWELSLLVERARKAAAGDGQAVLLRGPAGIGKTRLLAAVLDELDHVAATVLTARCPESGSPAYQAVRELFAPLGPAAAASAPLARPALATERTEPAGDTYAVMHGLYWLAADRTADGPLVLAVDDVQWCDEASLRWLGFLLRRAENLPLLVILTQRTGHGTPNPAPLGELGCPAVDLGPLPADAVADVLRARFATPPEPAFAARCAEVTGGNPFLLDRVVTRLRADGVPPDDTHLATLEEHGHEVVARTLLTRLPPATLAVARAIAVLDGEDLELVAALAGTQPGPAAAAVRALRADELLRPDDLRYTHDLIRTAVLDPVPAAELAALRTRAATLLDVRGRAPEDVAVLLLLLPGPPETWMVTVLREAAAVAEERGAPAAAARYLDRALAADETQVAIRADLARVLAQVDPPAALAHLERTLGLVGGAREQVPLAVQYAMTSMSAQNSLKSFELVGAVLDALEREIGPDPAPADRARRALAQSALIMSGIDEKSTVGPVAERFRDLTPPPGETPEERQLLAMLATLRTLRGGPAAGLAAEARQVLSVGDVAPGGWSVLGAVLTLHLADETTTSLAALDGLLTHAQRSGEAWTCAVGASMRTLVRLGTGDVGDALADAEFAHRIVTQESWGENVAMTQAVLASALVRHGDPARALEIARSVTRPRIDRFTLEYHWLLMARAQALAGTGDAEGALADLFACRDSLAEAGIGNPLFAPWWSDATRLLHDLGRDGEAWAAVEEAEEQAAAWGTPRALGLARLARAVLTPGDAGLDLLAETADQLADTPARPVYAEAEYLLGRRLLERGDPKGARDRLRRAIDVAVRSQDRPRLDLAVTALADAGGRMRRGTDSPADTLSGSERRVAEKAAAGATNREIAESLFLTVRTVELHLTNVYRKLGLKGRAGLAGALHRPPSPR</sequence>
<feature type="region of interest" description="Disordered" evidence="3">
    <location>
        <begin position="848"/>
        <end position="867"/>
    </location>
</feature>
<keyword evidence="2" id="KW-0067">ATP-binding</keyword>
<dbReference type="Gene3D" id="1.10.10.10">
    <property type="entry name" value="Winged helix-like DNA-binding domain superfamily/Winged helix DNA-binding domain"/>
    <property type="match status" value="1"/>
</dbReference>
<protein>
    <submittedName>
        <fullName evidence="5">AAA family ATPase</fullName>
    </submittedName>
</protein>
<keyword evidence="6" id="KW-1185">Reference proteome</keyword>
<dbReference type="PROSITE" id="PS00622">
    <property type="entry name" value="HTH_LUXR_1"/>
    <property type="match status" value="1"/>
</dbReference>
<dbReference type="SUPFAM" id="SSF48452">
    <property type="entry name" value="TPR-like"/>
    <property type="match status" value="1"/>
</dbReference>
<dbReference type="CDD" id="cd06170">
    <property type="entry name" value="LuxR_C_like"/>
    <property type="match status" value="1"/>
</dbReference>
<keyword evidence="1" id="KW-0547">Nucleotide-binding</keyword>
<dbReference type="SUPFAM" id="SSF46894">
    <property type="entry name" value="C-terminal effector domain of the bipartite response regulators"/>
    <property type="match status" value="1"/>
</dbReference>
<evidence type="ECO:0000259" key="4">
    <source>
        <dbReference type="PROSITE" id="PS50043"/>
    </source>
</evidence>
<dbReference type="PANTHER" id="PTHR16305:SF35">
    <property type="entry name" value="TRANSCRIPTIONAL ACTIVATOR DOMAIN"/>
    <property type="match status" value="1"/>
</dbReference>
<name>A0ABU5RNK6_9PSEU</name>
<dbReference type="Gene3D" id="1.25.40.10">
    <property type="entry name" value="Tetratricopeptide repeat domain"/>
    <property type="match status" value="1"/>
</dbReference>
<evidence type="ECO:0000256" key="2">
    <source>
        <dbReference type="ARBA" id="ARBA00022840"/>
    </source>
</evidence>
<reference evidence="5 6" key="1">
    <citation type="submission" date="2023-12" db="EMBL/GenBank/DDBJ databases">
        <title>Amycolatopsis sp. V23-08.</title>
        <authorList>
            <person name="Somphong A."/>
        </authorList>
    </citation>
    <scope>NUCLEOTIDE SEQUENCE [LARGE SCALE GENOMIC DNA]</scope>
    <source>
        <strain evidence="5 6">V23-08</strain>
    </source>
</reference>
<evidence type="ECO:0000313" key="5">
    <source>
        <dbReference type="EMBL" id="MEA5367089.1"/>
    </source>
</evidence>
<comment type="caution">
    <text evidence="5">The sequence shown here is derived from an EMBL/GenBank/DDBJ whole genome shotgun (WGS) entry which is preliminary data.</text>
</comment>
<dbReference type="InterPro" id="IPR011990">
    <property type="entry name" value="TPR-like_helical_dom_sf"/>
</dbReference>
<dbReference type="Pfam" id="PF13191">
    <property type="entry name" value="AAA_16"/>
    <property type="match status" value="1"/>
</dbReference>
<dbReference type="Proteomes" id="UP001304298">
    <property type="component" value="Unassembled WGS sequence"/>
</dbReference>
<dbReference type="InterPro" id="IPR036388">
    <property type="entry name" value="WH-like_DNA-bd_sf"/>
</dbReference>
<gene>
    <name evidence="5" type="ORF">VA596_46685</name>
</gene>
<dbReference type="PRINTS" id="PR00038">
    <property type="entry name" value="HTHLUXR"/>
</dbReference>
<dbReference type="Gene3D" id="3.40.50.300">
    <property type="entry name" value="P-loop containing nucleotide triphosphate hydrolases"/>
    <property type="match status" value="1"/>
</dbReference>
<evidence type="ECO:0000313" key="6">
    <source>
        <dbReference type="Proteomes" id="UP001304298"/>
    </source>
</evidence>
<dbReference type="InterPro" id="IPR016032">
    <property type="entry name" value="Sig_transdc_resp-reg_C-effctor"/>
</dbReference>
<dbReference type="SMART" id="SM00421">
    <property type="entry name" value="HTH_LUXR"/>
    <property type="match status" value="1"/>
</dbReference>
<dbReference type="PROSITE" id="PS50043">
    <property type="entry name" value="HTH_LUXR_2"/>
    <property type="match status" value="1"/>
</dbReference>
<evidence type="ECO:0000256" key="1">
    <source>
        <dbReference type="ARBA" id="ARBA00022741"/>
    </source>
</evidence>
<dbReference type="InterPro" id="IPR027417">
    <property type="entry name" value="P-loop_NTPase"/>
</dbReference>
<dbReference type="SUPFAM" id="SSF52540">
    <property type="entry name" value="P-loop containing nucleoside triphosphate hydrolases"/>
    <property type="match status" value="1"/>
</dbReference>
<organism evidence="5 6">
    <name type="scientific">Amycolatopsis heterodermiae</name>
    <dbReference type="NCBI Taxonomy" id="3110235"/>
    <lineage>
        <taxon>Bacteria</taxon>
        <taxon>Bacillati</taxon>
        <taxon>Actinomycetota</taxon>
        <taxon>Actinomycetes</taxon>
        <taxon>Pseudonocardiales</taxon>
        <taxon>Pseudonocardiaceae</taxon>
        <taxon>Amycolatopsis</taxon>
    </lineage>
</organism>
<evidence type="ECO:0000256" key="3">
    <source>
        <dbReference type="SAM" id="MobiDB-lite"/>
    </source>
</evidence>
<dbReference type="Pfam" id="PF00196">
    <property type="entry name" value="GerE"/>
    <property type="match status" value="1"/>
</dbReference>
<feature type="domain" description="HTH luxR-type" evidence="4">
    <location>
        <begin position="854"/>
        <end position="919"/>
    </location>
</feature>
<accession>A0ABU5RNK6</accession>
<dbReference type="InterPro" id="IPR041664">
    <property type="entry name" value="AAA_16"/>
</dbReference>